<evidence type="ECO:0000313" key="1">
    <source>
        <dbReference type="EMBL" id="OIQ72561.1"/>
    </source>
</evidence>
<reference evidence="1" key="1">
    <citation type="submission" date="2016-10" db="EMBL/GenBank/DDBJ databases">
        <title>Sequence of Gallionella enrichment culture.</title>
        <authorList>
            <person name="Poehlein A."/>
            <person name="Muehling M."/>
            <person name="Daniel R."/>
        </authorList>
    </citation>
    <scope>NUCLEOTIDE SEQUENCE</scope>
</reference>
<dbReference type="EMBL" id="MLJW01003218">
    <property type="protein sequence ID" value="OIQ72561.1"/>
    <property type="molecule type" value="Genomic_DNA"/>
</dbReference>
<organism evidence="1">
    <name type="scientific">mine drainage metagenome</name>
    <dbReference type="NCBI Taxonomy" id="410659"/>
    <lineage>
        <taxon>unclassified sequences</taxon>
        <taxon>metagenomes</taxon>
        <taxon>ecological metagenomes</taxon>
    </lineage>
</organism>
<name>A0A1J5PM36_9ZZZZ</name>
<accession>A0A1J5PM36</accession>
<dbReference type="AlphaFoldDB" id="A0A1J5PM36"/>
<gene>
    <name evidence="1" type="ORF">GALL_458090</name>
</gene>
<protein>
    <submittedName>
        <fullName evidence="1">Uncharacterized protein</fullName>
    </submittedName>
</protein>
<sequence>MQGICFIQANMALQLGQPQGCTAQGAGHPDVVSRPRGVAPQRHVRGNFAEDGDAHAQGAARGVAADQLDIEVIRAFEQAVGKGGQPGFVSLRQRDREQGPARQGSHGGEVGKVDRQRFPAELARIGVGEEVRARYQHVGGDGQFHAGGGCQQCGIVADAQYGIRRGAGEMAPDEGKFRGHQDAGFCADLGRNAWTIAASVSM</sequence>
<comment type="caution">
    <text evidence="1">The sequence shown here is derived from an EMBL/GenBank/DDBJ whole genome shotgun (WGS) entry which is preliminary data.</text>
</comment>
<proteinExistence type="predicted"/>